<evidence type="ECO:0000313" key="1">
    <source>
        <dbReference type="EMBL" id="KZT37057.1"/>
    </source>
</evidence>
<accession>A0A166C465</accession>
<sequence>MAHLPSVAPSDHNSTVFANLRAITFAHLTVEDVSRILASISLPQLSSMAFNNIAILHRPTPPEIPPTCTLEHHDLQRVIDQGSYLQLSWSLKDSVYQFTALLFDQSLPEWSEGNPDSLKASFTFLERDNSMNEPPPDPRSSRYLHPLVDFFDALAQFWFEGVQILNVLPAMKILFDESLGPVKKLLDICGSLTTLHLHNLDGTDFWEGLAEAEEWGNFPCPNLTVMTVNSCEGRGLSLEQLLVIRKGMGHALRYCELRCFDVYPANFDLTPLAEYVGELKVF</sequence>
<dbReference type="AlphaFoldDB" id="A0A166C465"/>
<dbReference type="Proteomes" id="UP000076798">
    <property type="component" value="Unassembled WGS sequence"/>
</dbReference>
<evidence type="ECO:0000313" key="2">
    <source>
        <dbReference type="Proteomes" id="UP000076798"/>
    </source>
</evidence>
<protein>
    <submittedName>
        <fullName evidence="1">Uncharacterized protein</fullName>
    </submittedName>
</protein>
<reference evidence="1 2" key="1">
    <citation type="journal article" date="2016" name="Mol. Biol. Evol.">
        <title>Comparative Genomics of Early-Diverging Mushroom-Forming Fungi Provides Insights into the Origins of Lignocellulose Decay Capabilities.</title>
        <authorList>
            <person name="Nagy L.G."/>
            <person name="Riley R."/>
            <person name="Tritt A."/>
            <person name="Adam C."/>
            <person name="Daum C."/>
            <person name="Floudas D."/>
            <person name="Sun H."/>
            <person name="Yadav J.S."/>
            <person name="Pangilinan J."/>
            <person name="Larsson K.H."/>
            <person name="Matsuura K."/>
            <person name="Barry K."/>
            <person name="Labutti K."/>
            <person name="Kuo R."/>
            <person name="Ohm R.A."/>
            <person name="Bhattacharya S.S."/>
            <person name="Shirouzu T."/>
            <person name="Yoshinaga Y."/>
            <person name="Martin F.M."/>
            <person name="Grigoriev I.V."/>
            <person name="Hibbett D.S."/>
        </authorList>
    </citation>
    <scope>NUCLEOTIDE SEQUENCE [LARGE SCALE GENOMIC DNA]</scope>
    <source>
        <strain evidence="1 2">HHB10207 ss-3</strain>
    </source>
</reference>
<dbReference type="EMBL" id="KV428092">
    <property type="protein sequence ID" value="KZT37057.1"/>
    <property type="molecule type" value="Genomic_DNA"/>
</dbReference>
<name>A0A166C465_9AGAM</name>
<keyword evidence="2" id="KW-1185">Reference proteome</keyword>
<gene>
    <name evidence="1" type="ORF">SISSUDRAFT_1048978</name>
</gene>
<organism evidence="1 2">
    <name type="scientific">Sistotremastrum suecicum HHB10207 ss-3</name>
    <dbReference type="NCBI Taxonomy" id="1314776"/>
    <lineage>
        <taxon>Eukaryota</taxon>
        <taxon>Fungi</taxon>
        <taxon>Dikarya</taxon>
        <taxon>Basidiomycota</taxon>
        <taxon>Agaricomycotina</taxon>
        <taxon>Agaricomycetes</taxon>
        <taxon>Sistotremastrales</taxon>
        <taxon>Sistotremastraceae</taxon>
        <taxon>Sistotremastrum</taxon>
    </lineage>
</organism>
<proteinExistence type="predicted"/>